<sequence length="77" mass="8939">ISSPSVASPRTKPPPPLLSLRSLGWGRLRMRRRWALHRRTRMRRRIRRSTRSRCSRTTLCSCSSPTSPPTSVPRPQF</sequence>
<gene>
    <name evidence="2" type="ORF">AK812_SmicGene47834</name>
</gene>
<protein>
    <submittedName>
        <fullName evidence="2">Uncharacterized protein</fullName>
    </submittedName>
</protein>
<name>A0A1Q9BQV8_SYMMI</name>
<accession>A0A1Q9BQV8</accession>
<feature type="compositionally biased region" description="Low complexity" evidence="1">
    <location>
        <begin position="55"/>
        <end position="65"/>
    </location>
</feature>
<keyword evidence="3" id="KW-1185">Reference proteome</keyword>
<dbReference type="EMBL" id="LSRX01006453">
    <property type="protein sequence ID" value="OLP73078.1"/>
    <property type="molecule type" value="Genomic_DNA"/>
</dbReference>
<evidence type="ECO:0000313" key="3">
    <source>
        <dbReference type="Proteomes" id="UP000186817"/>
    </source>
</evidence>
<feature type="non-terminal residue" evidence="2">
    <location>
        <position position="1"/>
    </location>
</feature>
<feature type="compositionally biased region" description="Pro residues" evidence="1">
    <location>
        <begin position="66"/>
        <end position="77"/>
    </location>
</feature>
<feature type="compositionally biased region" description="Basic residues" evidence="1">
    <location>
        <begin position="42"/>
        <end position="54"/>
    </location>
</feature>
<comment type="caution">
    <text evidence="2">The sequence shown here is derived from an EMBL/GenBank/DDBJ whole genome shotgun (WGS) entry which is preliminary data.</text>
</comment>
<dbReference type="Proteomes" id="UP000186817">
    <property type="component" value="Unassembled WGS sequence"/>
</dbReference>
<feature type="region of interest" description="Disordered" evidence="1">
    <location>
        <begin position="42"/>
        <end position="77"/>
    </location>
</feature>
<proteinExistence type="predicted"/>
<dbReference type="AlphaFoldDB" id="A0A1Q9BQV8"/>
<feature type="non-terminal residue" evidence="2">
    <location>
        <position position="77"/>
    </location>
</feature>
<reference evidence="2 3" key="1">
    <citation type="submission" date="2016-02" db="EMBL/GenBank/DDBJ databases">
        <title>Genome analysis of coral dinoflagellate symbionts highlights evolutionary adaptations to a symbiotic lifestyle.</title>
        <authorList>
            <person name="Aranda M."/>
            <person name="Li Y."/>
            <person name="Liew Y.J."/>
            <person name="Baumgarten S."/>
            <person name="Simakov O."/>
            <person name="Wilson M."/>
            <person name="Piel J."/>
            <person name="Ashoor H."/>
            <person name="Bougouffa S."/>
            <person name="Bajic V.B."/>
            <person name="Ryu T."/>
            <person name="Ravasi T."/>
            <person name="Bayer T."/>
            <person name="Micklem G."/>
            <person name="Kim H."/>
            <person name="Bhak J."/>
            <person name="Lajeunesse T.C."/>
            <person name="Voolstra C.R."/>
        </authorList>
    </citation>
    <scope>NUCLEOTIDE SEQUENCE [LARGE SCALE GENOMIC DNA]</scope>
    <source>
        <strain evidence="2 3">CCMP2467</strain>
    </source>
</reference>
<evidence type="ECO:0000313" key="2">
    <source>
        <dbReference type="EMBL" id="OLP73078.1"/>
    </source>
</evidence>
<organism evidence="2 3">
    <name type="scientific">Symbiodinium microadriaticum</name>
    <name type="common">Dinoflagellate</name>
    <name type="synonym">Zooxanthella microadriatica</name>
    <dbReference type="NCBI Taxonomy" id="2951"/>
    <lineage>
        <taxon>Eukaryota</taxon>
        <taxon>Sar</taxon>
        <taxon>Alveolata</taxon>
        <taxon>Dinophyceae</taxon>
        <taxon>Suessiales</taxon>
        <taxon>Symbiodiniaceae</taxon>
        <taxon>Symbiodinium</taxon>
    </lineage>
</organism>
<evidence type="ECO:0000256" key="1">
    <source>
        <dbReference type="SAM" id="MobiDB-lite"/>
    </source>
</evidence>